<feature type="region of interest" description="Disordered" evidence="1">
    <location>
        <begin position="76"/>
        <end position="119"/>
    </location>
</feature>
<sequence length="119" mass="13181">MCPGCQMPFGNTNLNDFLGTNERRPEKIRRPTPSIATSMDFDNESMYSVVGYRRNRAMGNARVVLEDKENSVRVRAVSTDSIDGTPSHYGGPDGRLGGKRLRPLARKTKVSSATLSAYR</sequence>
<feature type="compositionally biased region" description="Polar residues" evidence="1">
    <location>
        <begin position="110"/>
        <end position="119"/>
    </location>
</feature>
<dbReference type="Proteomes" id="UP000623129">
    <property type="component" value="Unassembled WGS sequence"/>
</dbReference>
<dbReference type="EMBL" id="SWLB01000013">
    <property type="protein sequence ID" value="KAF3330335.1"/>
    <property type="molecule type" value="Genomic_DNA"/>
</dbReference>
<accession>A0A833QN97</accession>
<dbReference type="AlphaFoldDB" id="A0A833QN97"/>
<evidence type="ECO:0000313" key="3">
    <source>
        <dbReference type="Proteomes" id="UP000623129"/>
    </source>
</evidence>
<feature type="region of interest" description="Disordered" evidence="1">
    <location>
        <begin position="16"/>
        <end position="39"/>
    </location>
</feature>
<name>A0A833QN97_9POAL</name>
<feature type="compositionally biased region" description="Basic residues" evidence="1">
    <location>
        <begin position="97"/>
        <end position="109"/>
    </location>
</feature>
<organism evidence="2 3">
    <name type="scientific">Carex littledalei</name>
    <dbReference type="NCBI Taxonomy" id="544730"/>
    <lineage>
        <taxon>Eukaryota</taxon>
        <taxon>Viridiplantae</taxon>
        <taxon>Streptophyta</taxon>
        <taxon>Embryophyta</taxon>
        <taxon>Tracheophyta</taxon>
        <taxon>Spermatophyta</taxon>
        <taxon>Magnoliopsida</taxon>
        <taxon>Liliopsida</taxon>
        <taxon>Poales</taxon>
        <taxon>Cyperaceae</taxon>
        <taxon>Cyperoideae</taxon>
        <taxon>Cariceae</taxon>
        <taxon>Carex</taxon>
        <taxon>Carex subgen. Euthyceras</taxon>
    </lineage>
</organism>
<evidence type="ECO:0000256" key="1">
    <source>
        <dbReference type="SAM" id="MobiDB-lite"/>
    </source>
</evidence>
<proteinExistence type="predicted"/>
<evidence type="ECO:0000313" key="2">
    <source>
        <dbReference type="EMBL" id="KAF3330335.1"/>
    </source>
</evidence>
<reference evidence="2" key="1">
    <citation type="submission" date="2020-01" db="EMBL/GenBank/DDBJ databases">
        <title>Genome sequence of Kobresia littledalei, the first chromosome-level genome in the family Cyperaceae.</title>
        <authorList>
            <person name="Qu G."/>
        </authorList>
    </citation>
    <scope>NUCLEOTIDE SEQUENCE</scope>
    <source>
        <strain evidence="2">C.B.Clarke</strain>
        <tissue evidence="2">Leaf</tissue>
    </source>
</reference>
<comment type="caution">
    <text evidence="2">The sequence shown here is derived from an EMBL/GenBank/DDBJ whole genome shotgun (WGS) entry which is preliminary data.</text>
</comment>
<protein>
    <submittedName>
        <fullName evidence="2">Uncharacterized protein</fullName>
    </submittedName>
</protein>
<gene>
    <name evidence="2" type="ORF">FCM35_KLT03689</name>
</gene>
<keyword evidence="3" id="KW-1185">Reference proteome</keyword>